<dbReference type="EMBL" id="JAGZYH010000036">
    <property type="protein sequence ID" value="MBS6622460.1"/>
    <property type="molecule type" value="Genomic_DNA"/>
</dbReference>
<evidence type="ECO:0000313" key="2">
    <source>
        <dbReference type="Proteomes" id="UP000811365"/>
    </source>
</evidence>
<reference evidence="1" key="1">
    <citation type="submission" date="2021-02" db="EMBL/GenBank/DDBJ databases">
        <title>Infant gut strain persistence is associated with maternal origin, phylogeny, and functional potential including surface adhesion and iron acquisition.</title>
        <authorList>
            <person name="Lou Y.C."/>
        </authorList>
    </citation>
    <scope>NUCLEOTIDE SEQUENCE</scope>
    <source>
        <strain evidence="1">L2_039_000G1_dasL2_039_000G1_maxbin2.maxbin.077</strain>
    </source>
</reference>
<protein>
    <recommendedName>
        <fullName evidence="3">Sulfatase-modifying factor enzyme domain-containing protein</fullName>
    </recommendedName>
</protein>
<dbReference type="InterPro" id="IPR016187">
    <property type="entry name" value="CTDL_fold"/>
</dbReference>
<gene>
    <name evidence="1" type="ORF">KH315_09925</name>
</gene>
<proteinExistence type="predicted"/>
<sequence length="369" mass="39894">MATNFDATRLAVQTAFPTNDLLFDDKEMPSIHVFIPKFRLCDVLSTQSTETHPAFIVNGKEIDGFWFGKYQSTCTDTGRAYSLPAEDPTVSHPLDWFVTQTNAKGAGWHEISNAEWAAVALWCHKHGCEPKGNNNYGKDSSETYYEAIPVPGVQDNGKTARVRTGTGPLTWSHNGRMDGIWDMNGNIWEWCIGLRLVKGELQIIPNNNAADNSVSNSASSSAWRAIKASDGSLVAPDGNGTTTGTIKLNYTGGHWEWDTTISDSKDESRGALFKNTTAASSVGDAAKLILMSLALMPDTGLTGEGIDVNYGNDNFWANNAADERCPVRGGGWGYGEGAGVFYLNLSYPRSNSWASGGGRSAFVKLPAEA</sequence>
<dbReference type="Proteomes" id="UP000811365">
    <property type="component" value="Unassembled WGS sequence"/>
</dbReference>
<accession>A0A9E1GLC7</accession>
<evidence type="ECO:0008006" key="3">
    <source>
        <dbReference type="Google" id="ProtNLM"/>
    </source>
</evidence>
<evidence type="ECO:0000313" key="1">
    <source>
        <dbReference type="EMBL" id="MBS6622460.1"/>
    </source>
</evidence>
<organism evidence="1 2">
    <name type="scientific">Faecalibacterium prausnitzii</name>
    <dbReference type="NCBI Taxonomy" id="853"/>
    <lineage>
        <taxon>Bacteria</taxon>
        <taxon>Bacillati</taxon>
        <taxon>Bacillota</taxon>
        <taxon>Clostridia</taxon>
        <taxon>Eubacteriales</taxon>
        <taxon>Oscillospiraceae</taxon>
        <taxon>Faecalibacterium</taxon>
    </lineage>
</organism>
<dbReference type="SUPFAM" id="SSF56436">
    <property type="entry name" value="C-type lectin-like"/>
    <property type="match status" value="1"/>
</dbReference>
<name>A0A9E1GLC7_9FIRM</name>
<dbReference type="AlphaFoldDB" id="A0A9E1GLC7"/>
<comment type="caution">
    <text evidence="1">The sequence shown here is derived from an EMBL/GenBank/DDBJ whole genome shotgun (WGS) entry which is preliminary data.</text>
</comment>